<sequence>MDDGRGLDTEQPGHLLNAKTNLVHIHQAIFEAADHAAIAAYRRHAKPSARPGPSDRADIRTLVPPEGEFGPGRHGVPLIVLAVAYARHTWGPGRLWVRLPFVQRHRWMI</sequence>
<comment type="caution">
    <text evidence="1">The sequence shown here is derived from an EMBL/GenBank/DDBJ whole genome shotgun (WGS) entry which is preliminary data.</text>
</comment>
<dbReference type="EMBL" id="BOOR01000057">
    <property type="protein sequence ID" value="GII57964.1"/>
    <property type="molecule type" value="Genomic_DNA"/>
</dbReference>
<dbReference type="AlphaFoldDB" id="A0A8J3XYH2"/>
<reference evidence="1" key="1">
    <citation type="submission" date="2021-01" db="EMBL/GenBank/DDBJ databases">
        <title>Whole genome shotgun sequence of Planotetraspora thailandica NBRC 104271.</title>
        <authorList>
            <person name="Komaki H."/>
            <person name="Tamura T."/>
        </authorList>
    </citation>
    <scope>NUCLEOTIDE SEQUENCE</scope>
    <source>
        <strain evidence="1">NBRC 104271</strain>
    </source>
</reference>
<accession>A0A8J3XYH2</accession>
<protein>
    <submittedName>
        <fullName evidence="1">Uncharacterized protein</fullName>
    </submittedName>
</protein>
<proteinExistence type="predicted"/>
<evidence type="ECO:0000313" key="2">
    <source>
        <dbReference type="Proteomes" id="UP000605992"/>
    </source>
</evidence>
<keyword evidence="2" id="KW-1185">Reference proteome</keyword>
<organism evidence="1 2">
    <name type="scientific">Planotetraspora thailandica</name>
    <dbReference type="NCBI Taxonomy" id="487172"/>
    <lineage>
        <taxon>Bacteria</taxon>
        <taxon>Bacillati</taxon>
        <taxon>Actinomycetota</taxon>
        <taxon>Actinomycetes</taxon>
        <taxon>Streptosporangiales</taxon>
        <taxon>Streptosporangiaceae</taxon>
        <taxon>Planotetraspora</taxon>
    </lineage>
</organism>
<gene>
    <name evidence="1" type="ORF">Pth03_63530</name>
</gene>
<evidence type="ECO:0000313" key="1">
    <source>
        <dbReference type="EMBL" id="GII57964.1"/>
    </source>
</evidence>
<dbReference type="Proteomes" id="UP000605992">
    <property type="component" value="Unassembled WGS sequence"/>
</dbReference>
<name>A0A8J3XYH2_9ACTN</name>